<evidence type="ECO:0000313" key="3">
    <source>
        <dbReference type="EMBL" id="KAJ7757457.1"/>
    </source>
</evidence>
<feature type="compositionally biased region" description="Low complexity" evidence="1">
    <location>
        <begin position="275"/>
        <end position="298"/>
    </location>
</feature>
<feature type="compositionally biased region" description="Acidic residues" evidence="1">
    <location>
        <begin position="242"/>
        <end position="255"/>
    </location>
</feature>
<dbReference type="CDD" id="cd02440">
    <property type="entry name" value="AdoMet_MTases"/>
    <property type="match status" value="1"/>
</dbReference>
<dbReference type="Gene3D" id="3.40.50.150">
    <property type="entry name" value="Vaccinia Virus protein VP39"/>
    <property type="match status" value="1"/>
</dbReference>
<name>A0AAD7J589_9AGAR</name>
<organism evidence="3 4">
    <name type="scientific">Mycena metata</name>
    <dbReference type="NCBI Taxonomy" id="1033252"/>
    <lineage>
        <taxon>Eukaryota</taxon>
        <taxon>Fungi</taxon>
        <taxon>Dikarya</taxon>
        <taxon>Basidiomycota</taxon>
        <taxon>Agaricomycotina</taxon>
        <taxon>Agaricomycetes</taxon>
        <taxon>Agaricomycetidae</taxon>
        <taxon>Agaricales</taxon>
        <taxon>Marasmiineae</taxon>
        <taxon>Mycenaceae</taxon>
        <taxon>Mycena</taxon>
    </lineage>
</organism>
<dbReference type="InterPro" id="IPR041698">
    <property type="entry name" value="Methyltransf_25"/>
</dbReference>
<feature type="compositionally biased region" description="Low complexity" evidence="1">
    <location>
        <begin position="213"/>
        <end position="226"/>
    </location>
</feature>
<accession>A0AAD7J589</accession>
<proteinExistence type="predicted"/>
<feature type="region of interest" description="Disordered" evidence="1">
    <location>
        <begin position="213"/>
        <end position="319"/>
    </location>
</feature>
<dbReference type="Proteomes" id="UP001215598">
    <property type="component" value="Unassembled WGS sequence"/>
</dbReference>
<evidence type="ECO:0000313" key="4">
    <source>
        <dbReference type="Proteomes" id="UP001215598"/>
    </source>
</evidence>
<dbReference type="AlphaFoldDB" id="A0AAD7J589"/>
<comment type="caution">
    <text evidence="3">The sequence shown here is derived from an EMBL/GenBank/DDBJ whole genome shotgun (WGS) entry which is preliminary data.</text>
</comment>
<reference evidence="3" key="1">
    <citation type="submission" date="2023-03" db="EMBL/GenBank/DDBJ databases">
        <title>Massive genome expansion in bonnet fungi (Mycena s.s.) driven by repeated elements and novel gene families across ecological guilds.</title>
        <authorList>
            <consortium name="Lawrence Berkeley National Laboratory"/>
            <person name="Harder C.B."/>
            <person name="Miyauchi S."/>
            <person name="Viragh M."/>
            <person name="Kuo A."/>
            <person name="Thoen E."/>
            <person name="Andreopoulos B."/>
            <person name="Lu D."/>
            <person name="Skrede I."/>
            <person name="Drula E."/>
            <person name="Henrissat B."/>
            <person name="Morin E."/>
            <person name="Kohler A."/>
            <person name="Barry K."/>
            <person name="LaButti K."/>
            <person name="Morin E."/>
            <person name="Salamov A."/>
            <person name="Lipzen A."/>
            <person name="Mereny Z."/>
            <person name="Hegedus B."/>
            <person name="Baldrian P."/>
            <person name="Stursova M."/>
            <person name="Weitz H."/>
            <person name="Taylor A."/>
            <person name="Grigoriev I.V."/>
            <person name="Nagy L.G."/>
            <person name="Martin F."/>
            <person name="Kauserud H."/>
        </authorList>
    </citation>
    <scope>NUCLEOTIDE SEQUENCE</scope>
    <source>
        <strain evidence="3">CBHHK182m</strain>
    </source>
</reference>
<evidence type="ECO:0000259" key="2">
    <source>
        <dbReference type="Pfam" id="PF13649"/>
    </source>
</evidence>
<sequence>MKLHPYSDVPYMQAYDPVVLENERYTHYLLRRLAPAGSPTFHDYGTHPPASVLDLGCGTGVWLLDAARTWRTTQFIGLDIVDVALPALSSPSSSSPTTPSATPGTFPMSTPLSNIRLVRSDFLKYALPFPDRQFELVRMANLALAIPLVRMEFVLTEVRRVLAPGGRLEFVDDQTLFAYGDPPVEEAMTESASEEEEGEGEGVVYTPTTLTVPQHQHQQPLLSPSTPRVPPPTPDASGFFDDSSDSSSDMDETESSESAPGSGSDDLLQCASERSSGSFSSSSFDASSFTSSSDFASTLVGSESEPSASERGSVEITRKPKSKCVNLAQACVPVEVDVVHTPGGAPRLDLSFEREWGKGHGRAFSGVDHLVIEIPSPEGGVDVDRDGDGDVGREVGEGETPVTPVPPHAQKHAHVYSASTDSSVSSDSSASTDSGTSAASTASSASTSSAPPTPSADALPEEIRMLLAPPPSKSLSPQPPLQPLPPLPTQQQPQYEEQERPPSPPRETSAGPWTTARAAALDMERLFARMCVTRYGLPAPMRGATGAAGLMGVLNRVFAEGAAGASASNSISSKSKPISSKNAPLSKAERLMGVERGTGGEAGEYAFEVGACWGGGEGGGCVACAADERNNCEGGRGGVDAAGAEGVGWGVG</sequence>
<dbReference type="PANTHER" id="PTHR43591:SF50">
    <property type="entry name" value="METHYLTRANSFERASE DOMAIN-CONTAINING PROTEIN-RELATED"/>
    <property type="match status" value="1"/>
</dbReference>
<dbReference type="InterPro" id="IPR029063">
    <property type="entry name" value="SAM-dependent_MTases_sf"/>
</dbReference>
<dbReference type="EMBL" id="JARKIB010000044">
    <property type="protein sequence ID" value="KAJ7757457.1"/>
    <property type="molecule type" value="Genomic_DNA"/>
</dbReference>
<keyword evidence="4" id="KW-1185">Reference proteome</keyword>
<feature type="compositionally biased region" description="Pro residues" evidence="1">
    <location>
        <begin position="468"/>
        <end position="488"/>
    </location>
</feature>
<dbReference type="PANTHER" id="PTHR43591">
    <property type="entry name" value="METHYLTRANSFERASE"/>
    <property type="match status" value="1"/>
</dbReference>
<feature type="compositionally biased region" description="Low complexity" evidence="1">
    <location>
        <begin position="417"/>
        <end position="458"/>
    </location>
</feature>
<feature type="region of interest" description="Disordered" evidence="1">
    <location>
        <begin position="376"/>
        <end position="512"/>
    </location>
</feature>
<feature type="compositionally biased region" description="Basic and acidic residues" evidence="1">
    <location>
        <begin position="382"/>
        <end position="396"/>
    </location>
</feature>
<evidence type="ECO:0000256" key="1">
    <source>
        <dbReference type="SAM" id="MobiDB-lite"/>
    </source>
</evidence>
<protein>
    <recommendedName>
        <fullName evidence="2">Methyltransferase domain-containing protein</fullName>
    </recommendedName>
</protein>
<dbReference type="Pfam" id="PF13649">
    <property type="entry name" value="Methyltransf_25"/>
    <property type="match status" value="1"/>
</dbReference>
<gene>
    <name evidence="3" type="ORF">B0H16DRAFT_664813</name>
</gene>
<dbReference type="SUPFAM" id="SSF53335">
    <property type="entry name" value="S-adenosyl-L-methionine-dependent methyltransferases"/>
    <property type="match status" value="1"/>
</dbReference>
<feature type="domain" description="Methyltransferase" evidence="2">
    <location>
        <begin position="52"/>
        <end position="166"/>
    </location>
</feature>